<feature type="signal peptide" evidence="5">
    <location>
        <begin position="1"/>
        <end position="17"/>
    </location>
</feature>
<dbReference type="InterPro" id="IPR019826">
    <property type="entry name" value="Carboxylesterase_B_AS"/>
</dbReference>
<dbReference type="PANTHER" id="PTHR43142">
    <property type="entry name" value="CARBOXYLIC ESTER HYDROLASE"/>
    <property type="match status" value="1"/>
</dbReference>
<sequence length="291" mass="31939">MLLKILLFFLFFTYIRGELEYYPEITTKQGKVGGFRLTSRKGRHFNAFHSIPYAKKPVGDLRFKGPQPVEKWEGVLEAMTVVPSCTQRDILIPGLNVTGQEDCLYLSVYTPQIDKNDLLDVMVYIHGGGWFAGAGSNHLPMYFMDKDVVLVHFNYRLGPLGFLSTEDSVCPGNNGLKDQVAALQWVKENIAAFGGNPDSVTIFGESAGGASVHFHVLSPASKGLFHRAIAQSGTALCPWAVAPPGSALKNAKKLASLLNCPNQNSSTIIECLRKKDAEKIIATDEDFKSIL</sequence>
<feature type="domain" description="Carboxylesterase type B" evidence="6">
    <location>
        <begin position="23"/>
        <end position="286"/>
    </location>
</feature>
<reference evidence="7" key="1">
    <citation type="journal article" date="2023" name="IScience">
        <title>Live-bearing cockroach genome reveals convergent evolutionary mechanisms linked to viviparity in insects and beyond.</title>
        <authorList>
            <person name="Fouks B."/>
            <person name="Harrison M.C."/>
            <person name="Mikhailova A.A."/>
            <person name="Marchal E."/>
            <person name="English S."/>
            <person name="Carruthers M."/>
            <person name="Jennings E.C."/>
            <person name="Chiamaka E.L."/>
            <person name="Frigard R.A."/>
            <person name="Pippel M."/>
            <person name="Attardo G.M."/>
            <person name="Benoit J.B."/>
            <person name="Bornberg-Bauer E."/>
            <person name="Tobe S.S."/>
        </authorList>
    </citation>
    <scope>NUCLEOTIDE SEQUENCE</scope>
    <source>
        <strain evidence="7">Stay&amp;Tobe</strain>
    </source>
</reference>
<keyword evidence="4" id="KW-0325">Glycoprotein</keyword>
<dbReference type="Pfam" id="PF00135">
    <property type="entry name" value="COesterase"/>
    <property type="match status" value="1"/>
</dbReference>
<evidence type="ECO:0000256" key="3">
    <source>
        <dbReference type="ARBA" id="ARBA00022801"/>
    </source>
</evidence>
<dbReference type="InterPro" id="IPR019819">
    <property type="entry name" value="Carboxylesterase_B_CS"/>
</dbReference>
<dbReference type="Gene3D" id="3.40.50.1820">
    <property type="entry name" value="alpha/beta hydrolase"/>
    <property type="match status" value="1"/>
</dbReference>
<protein>
    <recommendedName>
        <fullName evidence="5">Carboxylic ester hydrolase</fullName>
        <ecNumber evidence="5">3.1.1.-</ecNumber>
    </recommendedName>
</protein>
<comment type="caution">
    <text evidence="7">The sequence shown here is derived from an EMBL/GenBank/DDBJ whole genome shotgun (WGS) entry which is preliminary data.</text>
</comment>
<dbReference type="PROSITE" id="PS00941">
    <property type="entry name" value="CARBOXYLESTERASE_B_2"/>
    <property type="match status" value="1"/>
</dbReference>
<dbReference type="PROSITE" id="PS00122">
    <property type="entry name" value="CARBOXYLESTERASE_B_1"/>
    <property type="match status" value="1"/>
</dbReference>
<dbReference type="PANTHER" id="PTHR43142:SF1">
    <property type="entry name" value="CARBOXYLIC ESTER HYDROLASE"/>
    <property type="match status" value="1"/>
</dbReference>
<dbReference type="InterPro" id="IPR002018">
    <property type="entry name" value="CarbesteraseB"/>
</dbReference>
<feature type="non-terminal residue" evidence="7">
    <location>
        <position position="1"/>
    </location>
</feature>
<dbReference type="GO" id="GO:0052689">
    <property type="term" value="F:carboxylic ester hydrolase activity"/>
    <property type="evidence" value="ECO:0007669"/>
    <property type="project" value="UniProtKB-KW"/>
</dbReference>
<organism evidence="7 8">
    <name type="scientific">Diploptera punctata</name>
    <name type="common">Pacific beetle cockroach</name>
    <dbReference type="NCBI Taxonomy" id="6984"/>
    <lineage>
        <taxon>Eukaryota</taxon>
        <taxon>Metazoa</taxon>
        <taxon>Ecdysozoa</taxon>
        <taxon>Arthropoda</taxon>
        <taxon>Hexapoda</taxon>
        <taxon>Insecta</taxon>
        <taxon>Pterygota</taxon>
        <taxon>Neoptera</taxon>
        <taxon>Polyneoptera</taxon>
        <taxon>Dictyoptera</taxon>
        <taxon>Blattodea</taxon>
        <taxon>Blaberoidea</taxon>
        <taxon>Blaberidae</taxon>
        <taxon>Diplopterinae</taxon>
        <taxon>Diploptera</taxon>
    </lineage>
</organism>
<dbReference type="SUPFAM" id="SSF53474">
    <property type="entry name" value="alpha/beta-Hydrolases"/>
    <property type="match status" value="1"/>
</dbReference>
<proteinExistence type="inferred from homology"/>
<keyword evidence="3 5" id="KW-0378">Hydrolase</keyword>
<feature type="chain" id="PRO_5041776311" description="Carboxylic ester hydrolase" evidence="5">
    <location>
        <begin position="18"/>
        <end position="291"/>
    </location>
</feature>
<dbReference type="AlphaFoldDB" id="A0AAD7ZCG9"/>
<accession>A0AAD7ZCG9</accession>
<dbReference type="EMBL" id="JASPKZ010009350">
    <property type="protein sequence ID" value="KAJ9577652.1"/>
    <property type="molecule type" value="Genomic_DNA"/>
</dbReference>
<evidence type="ECO:0000256" key="5">
    <source>
        <dbReference type="RuleBase" id="RU361235"/>
    </source>
</evidence>
<evidence type="ECO:0000256" key="4">
    <source>
        <dbReference type="ARBA" id="ARBA00023180"/>
    </source>
</evidence>
<keyword evidence="8" id="KW-1185">Reference proteome</keyword>
<name>A0AAD7ZCG9_DIPPU</name>
<reference evidence="7" key="2">
    <citation type="submission" date="2023-05" db="EMBL/GenBank/DDBJ databases">
        <authorList>
            <person name="Fouks B."/>
        </authorList>
    </citation>
    <scope>NUCLEOTIDE SEQUENCE</scope>
    <source>
        <strain evidence="7">Stay&amp;Tobe</strain>
        <tissue evidence="7">Testes</tissue>
    </source>
</reference>
<evidence type="ECO:0000256" key="2">
    <source>
        <dbReference type="ARBA" id="ARBA00022487"/>
    </source>
</evidence>
<evidence type="ECO:0000313" key="7">
    <source>
        <dbReference type="EMBL" id="KAJ9577652.1"/>
    </source>
</evidence>
<keyword evidence="2" id="KW-0719">Serine esterase</keyword>
<dbReference type="InterPro" id="IPR029058">
    <property type="entry name" value="AB_hydrolase_fold"/>
</dbReference>
<evidence type="ECO:0000256" key="1">
    <source>
        <dbReference type="ARBA" id="ARBA00005964"/>
    </source>
</evidence>
<comment type="similarity">
    <text evidence="1 5">Belongs to the type-B carboxylesterase/lipase family.</text>
</comment>
<dbReference type="EC" id="3.1.1.-" evidence="5"/>
<keyword evidence="5" id="KW-0732">Signal</keyword>
<gene>
    <name evidence="7" type="ORF">L9F63_005732</name>
</gene>
<dbReference type="Proteomes" id="UP001233999">
    <property type="component" value="Unassembled WGS sequence"/>
</dbReference>
<evidence type="ECO:0000259" key="6">
    <source>
        <dbReference type="Pfam" id="PF00135"/>
    </source>
</evidence>
<evidence type="ECO:0000313" key="8">
    <source>
        <dbReference type="Proteomes" id="UP001233999"/>
    </source>
</evidence>